<dbReference type="Pfam" id="PF06985">
    <property type="entry name" value="HET"/>
    <property type="match status" value="1"/>
</dbReference>
<evidence type="ECO:0000259" key="1">
    <source>
        <dbReference type="Pfam" id="PF06985"/>
    </source>
</evidence>
<gene>
    <name evidence="2" type="ORF">GT037_010143</name>
</gene>
<evidence type="ECO:0000313" key="3">
    <source>
        <dbReference type="Proteomes" id="UP000596902"/>
    </source>
</evidence>
<comment type="caution">
    <text evidence="2">The sequence shown here is derived from an EMBL/GenBank/DDBJ whole genome shotgun (WGS) entry which is preliminary data.</text>
</comment>
<accession>A0A8H7AUP9</accession>
<sequence>MQSLGSLNTDEALYCKECLRVDQSIHDVETSELESRFKALFLSLKAQSSSIKSSTTCPSCRDILNLYEKEASELDCFETIKSRLQTCERGHIFCQHDPDKQTTISLYLIDVVEECITFMPPPQLRYAALSYVWGNVSSTKLTSGNIEALQKPRSLSHQSHTVTIPLTIRNAMRLTADLDIRYLWVDCLCILQDDPQINLYLNQMHTIYHNAHLTIVVANKNNADGGITGYETSPSTRTLPGKVIRYPNYVLGSMAHSTHENEFPWFSRGWTLQEGFFSRRALVISDRISLKCAETTFEEGAIFTTTPRTVEAPEMIVQVLSEANTLLRSFCESSVSPRLSETGSEKQSLDFDRWKIYAKVVNEFAPRALSRDTDVIRAYSGVISYFTRPDKSWYALNTELLYGHPIHALTTSLLWTSHKPKLRRRNLPLRQDGSPTIPSWSWMAWQHGDKPDLERHFSLEEWTNSTNLDIPTVIQAQCSTCLQMHEMTMKRCSNGASQERVDPDCLHPYLYIKAQRGRFRVSRHTKKHEERGHWLVCLSRLEKKENNYVGTMTFDLDPPKWSLDILGPLYFIGICCNGYRGSSSQVKALCIKPVGNRPFVFERLGVAKIRKEEWDSIAWYDENIILG</sequence>
<dbReference type="Proteomes" id="UP000596902">
    <property type="component" value="Unassembled WGS sequence"/>
</dbReference>
<dbReference type="InterPro" id="IPR010730">
    <property type="entry name" value="HET"/>
</dbReference>
<protein>
    <recommendedName>
        <fullName evidence="1">Heterokaryon incompatibility domain-containing protein</fullName>
    </recommendedName>
</protein>
<dbReference type="PANTHER" id="PTHR33112">
    <property type="entry name" value="DOMAIN PROTEIN, PUTATIVE-RELATED"/>
    <property type="match status" value="1"/>
</dbReference>
<reference evidence="2" key="1">
    <citation type="submission" date="2020-01" db="EMBL/GenBank/DDBJ databases">
        <authorList>
            <person name="Feng Z.H.Z."/>
        </authorList>
    </citation>
    <scope>NUCLEOTIDE SEQUENCE</scope>
    <source>
        <strain evidence="2">CBS107.38</strain>
    </source>
</reference>
<dbReference type="PANTHER" id="PTHR33112:SF1">
    <property type="entry name" value="HETEROKARYON INCOMPATIBILITY DOMAIN-CONTAINING PROTEIN"/>
    <property type="match status" value="1"/>
</dbReference>
<keyword evidence="3" id="KW-1185">Reference proteome</keyword>
<dbReference type="EMBL" id="JAAABM010000019">
    <property type="protein sequence ID" value="KAF7671920.1"/>
    <property type="molecule type" value="Genomic_DNA"/>
</dbReference>
<proteinExistence type="predicted"/>
<evidence type="ECO:0000313" key="2">
    <source>
        <dbReference type="EMBL" id="KAF7671920.1"/>
    </source>
</evidence>
<reference evidence="2" key="2">
    <citation type="submission" date="2020-08" db="EMBL/GenBank/DDBJ databases">
        <title>Draft Genome Sequence of Cumin Blight Pathogen Alternaria burnsii.</title>
        <authorList>
            <person name="Feng Z."/>
        </authorList>
    </citation>
    <scope>NUCLEOTIDE SEQUENCE</scope>
    <source>
        <strain evidence="2">CBS107.38</strain>
    </source>
</reference>
<organism evidence="2 3">
    <name type="scientific">Alternaria burnsii</name>
    <dbReference type="NCBI Taxonomy" id="1187904"/>
    <lineage>
        <taxon>Eukaryota</taxon>
        <taxon>Fungi</taxon>
        <taxon>Dikarya</taxon>
        <taxon>Ascomycota</taxon>
        <taxon>Pezizomycotina</taxon>
        <taxon>Dothideomycetes</taxon>
        <taxon>Pleosporomycetidae</taxon>
        <taxon>Pleosporales</taxon>
        <taxon>Pleosporineae</taxon>
        <taxon>Pleosporaceae</taxon>
        <taxon>Alternaria</taxon>
        <taxon>Alternaria sect. Alternaria</taxon>
    </lineage>
</organism>
<dbReference type="AlphaFoldDB" id="A0A8H7AUP9"/>
<dbReference type="GeneID" id="62208368"/>
<dbReference type="RefSeq" id="XP_038782281.1">
    <property type="nucleotide sequence ID" value="XM_038935190.1"/>
</dbReference>
<name>A0A8H7AUP9_9PLEO</name>
<feature type="domain" description="Heterokaryon incompatibility" evidence="1">
    <location>
        <begin position="126"/>
        <end position="274"/>
    </location>
</feature>